<sequence>MPRVTDREILYPDEGLGEDQKLLQKPSPKDVTPRSRFLDLKHKCGIEHIVRAILGSKVTEGCDTEFELRSNISESEESELTLTGMLSELMQEIDLMACEMSEEMKEAKRENTDIIEIIKEVTIWRDGIEERETR</sequence>
<organism evidence="2 3">
    <name type="scientific">Habropoda laboriosa</name>
    <dbReference type="NCBI Taxonomy" id="597456"/>
    <lineage>
        <taxon>Eukaryota</taxon>
        <taxon>Metazoa</taxon>
        <taxon>Ecdysozoa</taxon>
        <taxon>Arthropoda</taxon>
        <taxon>Hexapoda</taxon>
        <taxon>Insecta</taxon>
        <taxon>Pterygota</taxon>
        <taxon>Neoptera</taxon>
        <taxon>Endopterygota</taxon>
        <taxon>Hymenoptera</taxon>
        <taxon>Apocrita</taxon>
        <taxon>Aculeata</taxon>
        <taxon>Apoidea</taxon>
        <taxon>Anthophila</taxon>
        <taxon>Apidae</taxon>
        <taxon>Habropoda</taxon>
    </lineage>
</organism>
<feature type="compositionally biased region" description="Basic and acidic residues" evidence="1">
    <location>
        <begin position="18"/>
        <end position="34"/>
    </location>
</feature>
<name>A0A0L7QZ82_9HYME</name>
<evidence type="ECO:0000313" key="2">
    <source>
        <dbReference type="EMBL" id="KOC63866.1"/>
    </source>
</evidence>
<protein>
    <submittedName>
        <fullName evidence="2">Uncharacterized protein</fullName>
    </submittedName>
</protein>
<dbReference type="Proteomes" id="UP000053825">
    <property type="component" value="Unassembled WGS sequence"/>
</dbReference>
<dbReference type="AlphaFoldDB" id="A0A0L7QZ82"/>
<keyword evidence="3" id="KW-1185">Reference proteome</keyword>
<accession>A0A0L7QZ82</accession>
<gene>
    <name evidence="2" type="ORF">WH47_01197</name>
</gene>
<evidence type="ECO:0000256" key="1">
    <source>
        <dbReference type="SAM" id="MobiDB-lite"/>
    </source>
</evidence>
<reference evidence="2 3" key="1">
    <citation type="submission" date="2015-07" db="EMBL/GenBank/DDBJ databases">
        <title>The genome of Habropoda laboriosa.</title>
        <authorList>
            <person name="Pan H."/>
            <person name="Kapheim K."/>
        </authorList>
    </citation>
    <scope>NUCLEOTIDE SEQUENCE [LARGE SCALE GENOMIC DNA]</scope>
    <source>
        <strain evidence="2">0110345459</strain>
    </source>
</reference>
<dbReference type="EMBL" id="KQ414685">
    <property type="protein sequence ID" value="KOC63866.1"/>
    <property type="molecule type" value="Genomic_DNA"/>
</dbReference>
<proteinExistence type="predicted"/>
<evidence type="ECO:0000313" key="3">
    <source>
        <dbReference type="Proteomes" id="UP000053825"/>
    </source>
</evidence>
<feature type="compositionally biased region" description="Basic and acidic residues" evidence="1">
    <location>
        <begin position="1"/>
        <end position="10"/>
    </location>
</feature>
<feature type="region of interest" description="Disordered" evidence="1">
    <location>
        <begin position="1"/>
        <end position="34"/>
    </location>
</feature>